<reference evidence="1" key="1">
    <citation type="submission" date="2023-04" db="EMBL/GenBank/DDBJ databases">
        <title>Draft Genome sequencing of Naganishia species isolated from polar environments using Oxford Nanopore Technology.</title>
        <authorList>
            <person name="Leo P."/>
            <person name="Venkateswaran K."/>
        </authorList>
    </citation>
    <scope>NUCLEOTIDE SEQUENCE</scope>
    <source>
        <strain evidence="1">MNA-CCFEE 5423</strain>
    </source>
</reference>
<gene>
    <name evidence="1" type="ORF">QFC21_002182</name>
</gene>
<dbReference type="EMBL" id="JASBWT010000005">
    <property type="protein sequence ID" value="KAJ9104684.1"/>
    <property type="molecule type" value="Genomic_DNA"/>
</dbReference>
<comment type="caution">
    <text evidence="1">The sequence shown here is derived from an EMBL/GenBank/DDBJ whole genome shotgun (WGS) entry which is preliminary data.</text>
</comment>
<evidence type="ECO:0000313" key="2">
    <source>
        <dbReference type="Proteomes" id="UP001227268"/>
    </source>
</evidence>
<name>A0ACC2W0C3_9TREE</name>
<evidence type="ECO:0000313" key="1">
    <source>
        <dbReference type="EMBL" id="KAJ9104684.1"/>
    </source>
</evidence>
<accession>A0ACC2W0C3</accession>
<keyword evidence="2" id="KW-1185">Reference proteome</keyword>
<sequence length="503" mass="56458">MTVITRRQARTAATQSSSSRQSRQPESPEVERATPVADRVQRHHTQESSRTKAELIGRCMQPGRIETLPAEIIELIAQRLRDHTFVEDDQESNDFPEAASQATAHPSPCACQTAEEVPSPRNSSRNVAHHGNFEPSDHSIPFSSTSTRFRQVVFDQRLNRAKLVKYCAHSMKRSADMSEALRRSVEVNVSNGFTGDVSALAADVDPATITFVGNLEMILNHLPLPNVEDVTVNIWEWMFSHFVDTETEALRRALQAMHFPQMKRFEVLVQVQVLFPVMVESIWDEIEKCFVDALHQDTLKEIVLEVNYRVAACHHALSHGNVFLLLGNDHADMSPLLLPTHDRLKQLFQRFRSSCKNLHTLEVNISGCFSMIDREKVFDILNFRIHADNEQQPASPKAAHGSPGIRANLSSAGNNEGVEYKVNQEGIDLVAGTMQKLLAEPVQHHSDDIENEEDENDEDEDENDESEDENDESEFGEDSEDSEESEDGGGSTEEGIADDSHDE</sequence>
<proteinExistence type="predicted"/>
<dbReference type="Proteomes" id="UP001227268">
    <property type="component" value="Unassembled WGS sequence"/>
</dbReference>
<organism evidence="1 2">
    <name type="scientific">Naganishia friedmannii</name>
    <dbReference type="NCBI Taxonomy" id="89922"/>
    <lineage>
        <taxon>Eukaryota</taxon>
        <taxon>Fungi</taxon>
        <taxon>Dikarya</taxon>
        <taxon>Basidiomycota</taxon>
        <taxon>Agaricomycotina</taxon>
        <taxon>Tremellomycetes</taxon>
        <taxon>Filobasidiales</taxon>
        <taxon>Filobasidiaceae</taxon>
        <taxon>Naganishia</taxon>
    </lineage>
</organism>
<protein>
    <submittedName>
        <fullName evidence="1">Uncharacterized protein</fullName>
    </submittedName>
</protein>